<dbReference type="AlphaFoldDB" id="A0ABD2LIM1"/>
<reference evidence="2 3" key="1">
    <citation type="submission" date="2024-10" db="EMBL/GenBank/DDBJ databases">
        <authorList>
            <person name="Kim D."/>
        </authorList>
    </citation>
    <scope>NUCLEOTIDE SEQUENCE [LARGE SCALE GENOMIC DNA]</scope>
    <source>
        <strain evidence="2">BH-2024</strain>
    </source>
</reference>
<evidence type="ECO:0000313" key="2">
    <source>
        <dbReference type="EMBL" id="KAL3114941.1"/>
    </source>
</evidence>
<evidence type="ECO:0000313" key="3">
    <source>
        <dbReference type="Proteomes" id="UP001620626"/>
    </source>
</evidence>
<evidence type="ECO:0000256" key="1">
    <source>
        <dbReference type="SAM" id="MobiDB-lite"/>
    </source>
</evidence>
<accession>A0ABD2LIM1</accession>
<dbReference type="Proteomes" id="UP001620626">
    <property type="component" value="Unassembled WGS sequence"/>
</dbReference>
<sequence>MEIPTLRNAKGRDGNPGERKEKRMTNHFFSPPHFIIPPLPISSTHSLIGQHFGPILRQKTKCGNCARGNSEEDKFGQLVAFGKGKAHADEKGKGMG</sequence>
<keyword evidence="3" id="KW-1185">Reference proteome</keyword>
<dbReference type="EMBL" id="JBICBT010000406">
    <property type="protein sequence ID" value="KAL3114941.1"/>
    <property type="molecule type" value="Genomic_DNA"/>
</dbReference>
<gene>
    <name evidence="2" type="ORF">niasHT_011377</name>
</gene>
<feature type="region of interest" description="Disordered" evidence="1">
    <location>
        <begin position="1"/>
        <end position="31"/>
    </location>
</feature>
<proteinExistence type="predicted"/>
<feature type="compositionally biased region" description="Basic and acidic residues" evidence="1">
    <location>
        <begin position="10"/>
        <end position="24"/>
    </location>
</feature>
<comment type="caution">
    <text evidence="2">The sequence shown here is derived from an EMBL/GenBank/DDBJ whole genome shotgun (WGS) entry which is preliminary data.</text>
</comment>
<protein>
    <submittedName>
        <fullName evidence="2">Uncharacterized protein</fullName>
    </submittedName>
</protein>
<name>A0ABD2LIM1_9BILA</name>
<organism evidence="2 3">
    <name type="scientific">Heterodera trifolii</name>
    <dbReference type="NCBI Taxonomy" id="157864"/>
    <lineage>
        <taxon>Eukaryota</taxon>
        <taxon>Metazoa</taxon>
        <taxon>Ecdysozoa</taxon>
        <taxon>Nematoda</taxon>
        <taxon>Chromadorea</taxon>
        <taxon>Rhabditida</taxon>
        <taxon>Tylenchina</taxon>
        <taxon>Tylenchomorpha</taxon>
        <taxon>Tylenchoidea</taxon>
        <taxon>Heteroderidae</taxon>
        <taxon>Heteroderinae</taxon>
        <taxon>Heterodera</taxon>
    </lineage>
</organism>